<gene>
    <name evidence="1" type="ORF">PDIGIT_LOCUS9194</name>
</gene>
<evidence type="ECO:0000313" key="2">
    <source>
        <dbReference type="Proteomes" id="UP001152607"/>
    </source>
</evidence>
<dbReference type="AlphaFoldDB" id="A0A9W4UKV6"/>
<reference evidence="1" key="1">
    <citation type="submission" date="2023-01" db="EMBL/GenBank/DDBJ databases">
        <authorList>
            <person name="Van Ghelder C."/>
            <person name="Rancurel C."/>
        </authorList>
    </citation>
    <scope>NUCLEOTIDE SEQUENCE</scope>
    <source>
        <strain evidence="1">CNCM I-4278</strain>
    </source>
</reference>
<protein>
    <submittedName>
        <fullName evidence="1">Uncharacterized protein</fullName>
    </submittedName>
</protein>
<dbReference type="EMBL" id="CAOQHR010000006">
    <property type="protein sequence ID" value="CAI6336103.1"/>
    <property type="molecule type" value="Genomic_DNA"/>
</dbReference>
<evidence type="ECO:0000313" key="1">
    <source>
        <dbReference type="EMBL" id="CAI6336103.1"/>
    </source>
</evidence>
<comment type="caution">
    <text evidence="1">The sequence shown here is derived from an EMBL/GenBank/DDBJ whole genome shotgun (WGS) entry which is preliminary data.</text>
</comment>
<organism evidence="1 2">
    <name type="scientific">Periconia digitata</name>
    <dbReference type="NCBI Taxonomy" id="1303443"/>
    <lineage>
        <taxon>Eukaryota</taxon>
        <taxon>Fungi</taxon>
        <taxon>Dikarya</taxon>
        <taxon>Ascomycota</taxon>
        <taxon>Pezizomycotina</taxon>
        <taxon>Dothideomycetes</taxon>
        <taxon>Pleosporomycetidae</taxon>
        <taxon>Pleosporales</taxon>
        <taxon>Massarineae</taxon>
        <taxon>Periconiaceae</taxon>
        <taxon>Periconia</taxon>
    </lineage>
</organism>
<sequence length="58" mass="6560">MLPARNEIKGEGPGAGIHMNHHLAFLVFSPSKDLAKRLTDFFLRLSAGTPKPRYYDYI</sequence>
<proteinExistence type="predicted"/>
<keyword evidence="2" id="KW-1185">Reference proteome</keyword>
<accession>A0A9W4UKV6</accession>
<name>A0A9W4UKV6_9PLEO</name>
<dbReference type="Proteomes" id="UP001152607">
    <property type="component" value="Unassembled WGS sequence"/>
</dbReference>